<name>A0ABT0S2X5_9SPHN</name>
<evidence type="ECO:0000256" key="12">
    <source>
        <dbReference type="HAMAP-Rule" id="MF_01398"/>
    </source>
</evidence>
<comment type="caution">
    <text evidence="15">The sequence shown here is derived from an EMBL/GenBank/DDBJ whole genome shotgun (WGS) entry which is preliminary data.</text>
</comment>
<evidence type="ECO:0000256" key="7">
    <source>
        <dbReference type="ARBA" id="ARBA00023136"/>
    </source>
</evidence>
<dbReference type="EMBL" id="JAMGBE010000003">
    <property type="protein sequence ID" value="MCL6730208.1"/>
    <property type="molecule type" value="Genomic_DNA"/>
</dbReference>
<comment type="similarity">
    <text evidence="12 13">Belongs to the ATPase B chain family.</text>
</comment>
<keyword evidence="7 12" id="KW-0472">Membrane</keyword>
<evidence type="ECO:0000256" key="1">
    <source>
        <dbReference type="ARBA" id="ARBA00022448"/>
    </source>
</evidence>
<evidence type="ECO:0000256" key="5">
    <source>
        <dbReference type="ARBA" id="ARBA00022989"/>
    </source>
</evidence>
<evidence type="ECO:0000313" key="15">
    <source>
        <dbReference type="EMBL" id="MCL6730208.1"/>
    </source>
</evidence>
<evidence type="ECO:0000256" key="14">
    <source>
        <dbReference type="SAM" id="MobiDB-lite"/>
    </source>
</evidence>
<evidence type="ECO:0000256" key="3">
    <source>
        <dbReference type="ARBA" id="ARBA00022692"/>
    </source>
</evidence>
<feature type="region of interest" description="Disordered" evidence="14">
    <location>
        <begin position="165"/>
        <end position="188"/>
    </location>
</feature>
<dbReference type="NCBIfam" id="TIGR01414">
    <property type="entry name" value="autotrans_barl"/>
    <property type="match status" value="1"/>
</dbReference>
<dbReference type="Proteomes" id="UP001165342">
    <property type="component" value="Unassembled WGS sequence"/>
</dbReference>
<sequence length="188" mass="20497">MPQITQLATVFASQLFWLAVVFGIIFFVVGRRMVPQIRSTVAVREQKIAEDVEKAKAARAAADTTEAEWRARMDEARLEAARVAQEARRQIALENEARIKAALDKVDAKVDKARQRIWTSVQAARAELETVASDAAQQMVEQLTGLKVGGDEAARAVAAELQMLGGQGQPDPAMLGKGKSKRAASRAR</sequence>
<dbReference type="HAMAP" id="MF_01398">
    <property type="entry name" value="ATP_synth_b_bprime"/>
    <property type="match status" value="1"/>
</dbReference>
<comment type="subunit">
    <text evidence="12">F-type ATPases have 2 components, F(1) - the catalytic core - and F(0) - the membrane proton channel. F(1) has five subunits: alpha(3), beta(3), gamma(1), delta(1), epsilon(1). F(0) has three main subunits: a(1), b(2) and c(10-14). The alpha and beta chains form an alternating ring which encloses part of the gamma chain. F(1) is attached to F(0) by a central stalk formed by the gamma and epsilon chains, while a peripheral stalk is formed by the delta and b chains.</text>
</comment>
<keyword evidence="2 12" id="KW-0138">CF(0)</keyword>
<keyword evidence="16" id="KW-1185">Reference proteome</keyword>
<accession>A0ABT0S2X5</accession>
<organism evidence="15 16">
    <name type="scientific">Sphingomonas hankyongi</name>
    <dbReference type="NCBI Taxonomy" id="2908209"/>
    <lineage>
        <taxon>Bacteria</taxon>
        <taxon>Pseudomonadati</taxon>
        <taxon>Pseudomonadota</taxon>
        <taxon>Alphaproteobacteria</taxon>
        <taxon>Sphingomonadales</taxon>
        <taxon>Sphingomonadaceae</taxon>
        <taxon>Sphingomonas</taxon>
    </lineage>
</organism>
<evidence type="ECO:0000256" key="4">
    <source>
        <dbReference type="ARBA" id="ARBA00022781"/>
    </source>
</evidence>
<comment type="subcellular location">
    <subcellularLocation>
        <location evidence="12">Cell membrane</location>
        <topology evidence="12">Single-pass membrane protein</topology>
    </subcellularLocation>
    <subcellularLocation>
        <location evidence="11">Endomembrane system</location>
        <topology evidence="11">Single-pass membrane protein</topology>
    </subcellularLocation>
</comment>
<evidence type="ECO:0000256" key="10">
    <source>
        <dbReference type="ARBA" id="ARBA00025614"/>
    </source>
</evidence>
<keyword evidence="6 12" id="KW-0406">Ion transport</keyword>
<reference evidence="15" key="1">
    <citation type="submission" date="2022-05" db="EMBL/GenBank/DDBJ databases">
        <authorList>
            <person name="Jo J.-H."/>
            <person name="Im W.-T."/>
        </authorList>
    </citation>
    <scope>NUCLEOTIDE SEQUENCE</scope>
    <source>
        <strain evidence="15">SE220</strain>
    </source>
</reference>
<evidence type="ECO:0000256" key="13">
    <source>
        <dbReference type="RuleBase" id="RU003848"/>
    </source>
</evidence>
<dbReference type="Pfam" id="PF00430">
    <property type="entry name" value="ATP-synt_B"/>
    <property type="match status" value="1"/>
</dbReference>
<evidence type="ECO:0000256" key="11">
    <source>
        <dbReference type="ARBA" id="ARBA00037847"/>
    </source>
</evidence>
<protein>
    <recommendedName>
        <fullName evidence="12">ATP synthase subunit b</fullName>
    </recommendedName>
    <alternativeName>
        <fullName evidence="12">ATP synthase F(0) sector subunit b</fullName>
    </alternativeName>
    <alternativeName>
        <fullName evidence="12">ATPase subunit I</fullName>
    </alternativeName>
    <alternativeName>
        <fullName evidence="12">F-type ATPase subunit b</fullName>
        <shortName evidence="12">F-ATPase subunit b</shortName>
    </alternativeName>
</protein>
<keyword evidence="12" id="KW-1003">Cell membrane</keyword>
<evidence type="ECO:0000256" key="6">
    <source>
        <dbReference type="ARBA" id="ARBA00023065"/>
    </source>
</evidence>
<dbReference type="InterPro" id="IPR006315">
    <property type="entry name" value="OM_autotransptr_brl_dom"/>
</dbReference>
<evidence type="ECO:0000313" key="16">
    <source>
        <dbReference type="Proteomes" id="UP001165342"/>
    </source>
</evidence>
<keyword evidence="1 12" id="KW-0813">Transport</keyword>
<dbReference type="RefSeq" id="WP_249831708.1">
    <property type="nucleotide sequence ID" value="NZ_JAMGBE010000003.1"/>
</dbReference>
<feature type="compositionally biased region" description="Basic residues" evidence="14">
    <location>
        <begin position="178"/>
        <end position="188"/>
    </location>
</feature>
<keyword evidence="3 12" id="KW-0812">Transmembrane</keyword>
<proteinExistence type="inferred from homology"/>
<dbReference type="CDD" id="cd06503">
    <property type="entry name" value="ATP-synt_Fo_b"/>
    <property type="match status" value="1"/>
</dbReference>
<evidence type="ECO:0000256" key="2">
    <source>
        <dbReference type="ARBA" id="ARBA00022547"/>
    </source>
</evidence>
<keyword evidence="8 12" id="KW-0066">ATP synthesis</keyword>
<evidence type="ECO:0000256" key="9">
    <source>
        <dbReference type="ARBA" id="ARBA00025198"/>
    </source>
</evidence>
<dbReference type="InterPro" id="IPR002146">
    <property type="entry name" value="ATP_synth_b/b'su_bac/chlpt"/>
</dbReference>
<keyword evidence="4 12" id="KW-0375">Hydrogen ion transport</keyword>
<evidence type="ECO:0000256" key="8">
    <source>
        <dbReference type="ARBA" id="ARBA00023310"/>
    </source>
</evidence>
<feature type="transmembrane region" description="Helical" evidence="12">
    <location>
        <begin position="6"/>
        <end position="29"/>
    </location>
</feature>
<comment type="function">
    <text evidence="9 12">F(1)F(0) ATP synthase produces ATP from ADP in the presence of a proton or sodium gradient. F-type ATPases consist of two structural domains, F(1) containing the extramembraneous catalytic core and F(0) containing the membrane proton channel, linked together by a central stalk and a peripheral stalk. During catalysis, ATP synthesis in the catalytic domain of F(1) is coupled via a rotary mechanism of the central stalk subunits to proton translocation.</text>
</comment>
<gene>
    <name evidence="12" type="primary">atpF</name>
    <name evidence="15" type="ORF">LZ538_09100</name>
</gene>
<comment type="function">
    <text evidence="10">Component of the F(0) channel, it forms part of the peripheral stalk, linking F(1) to F(0). The b'-subunit is a diverged and duplicated form of b found in plants and photosynthetic bacteria.</text>
</comment>
<keyword evidence="5 12" id="KW-1133">Transmembrane helix</keyword>